<accession>A0A9D4DJR7</accession>
<keyword evidence="2" id="KW-1185">Reference proteome</keyword>
<organism evidence="1 2">
    <name type="scientific">Dreissena polymorpha</name>
    <name type="common">Zebra mussel</name>
    <name type="synonym">Mytilus polymorpha</name>
    <dbReference type="NCBI Taxonomy" id="45954"/>
    <lineage>
        <taxon>Eukaryota</taxon>
        <taxon>Metazoa</taxon>
        <taxon>Spiralia</taxon>
        <taxon>Lophotrochozoa</taxon>
        <taxon>Mollusca</taxon>
        <taxon>Bivalvia</taxon>
        <taxon>Autobranchia</taxon>
        <taxon>Heteroconchia</taxon>
        <taxon>Euheterodonta</taxon>
        <taxon>Imparidentia</taxon>
        <taxon>Neoheterodontei</taxon>
        <taxon>Myida</taxon>
        <taxon>Dreissenoidea</taxon>
        <taxon>Dreissenidae</taxon>
        <taxon>Dreissena</taxon>
    </lineage>
</organism>
<evidence type="ECO:0000313" key="2">
    <source>
        <dbReference type="Proteomes" id="UP000828390"/>
    </source>
</evidence>
<protein>
    <submittedName>
        <fullName evidence="1">Uncharacterized protein</fullName>
    </submittedName>
</protein>
<dbReference type="EMBL" id="JAIWYP010000010">
    <property type="protein sequence ID" value="KAH3750001.1"/>
    <property type="molecule type" value="Genomic_DNA"/>
</dbReference>
<dbReference type="Proteomes" id="UP000828390">
    <property type="component" value="Unassembled WGS sequence"/>
</dbReference>
<proteinExistence type="predicted"/>
<comment type="caution">
    <text evidence="1">The sequence shown here is derived from an EMBL/GenBank/DDBJ whole genome shotgun (WGS) entry which is preliminary data.</text>
</comment>
<name>A0A9D4DJR7_DREPO</name>
<gene>
    <name evidence="1" type="ORF">DPMN_184517</name>
</gene>
<evidence type="ECO:0000313" key="1">
    <source>
        <dbReference type="EMBL" id="KAH3750001.1"/>
    </source>
</evidence>
<reference evidence="1" key="1">
    <citation type="journal article" date="2019" name="bioRxiv">
        <title>The Genome of the Zebra Mussel, Dreissena polymorpha: A Resource for Invasive Species Research.</title>
        <authorList>
            <person name="McCartney M.A."/>
            <person name="Auch B."/>
            <person name="Kono T."/>
            <person name="Mallez S."/>
            <person name="Zhang Y."/>
            <person name="Obille A."/>
            <person name="Becker A."/>
            <person name="Abrahante J.E."/>
            <person name="Garbe J."/>
            <person name="Badalamenti J.P."/>
            <person name="Herman A."/>
            <person name="Mangelson H."/>
            <person name="Liachko I."/>
            <person name="Sullivan S."/>
            <person name="Sone E.D."/>
            <person name="Koren S."/>
            <person name="Silverstein K.A.T."/>
            <person name="Beckman K.B."/>
            <person name="Gohl D.M."/>
        </authorList>
    </citation>
    <scope>NUCLEOTIDE SEQUENCE</scope>
    <source>
        <strain evidence="1">Duluth1</strain>
        <tissue evidence="1">Whole animal</tissue>
    </source>
</reference>
<dbReference type="AlphaFoldDB" id="A0A9D4DJR7"/>
<sequence length="89" mass="9966">MGAALRRTCSNARMVCSVYRTPSDVMDSWTAWMVLMRILPYVITLFTTAQTSRSSSVETSLSVSPWRGSVTGSRTVQIKLMRTKKCVKV</sequence>
<reference evidence="1" key="2">
    <citation type="submission" date="2020-11" db="EMBL/GenBank/DDBJ databases">
        <authorList>
            <person name="McCartney M.A."/>
            <person name="Auch B."/>
            <person name="Kono T."/>
            <person name="Mallez S."/>
            <person name="Becker A."/>
            <person name="Gohl D.M."/>
            <person name="Silverstein K.A.T."/>
            <person name="Koren S."/>
            <person name="Bechman K.B."/>
            <person name="Herman A."/>
            <person name="Abrahante J.E."/>
            <person name="Garbe J."/>
        </authorList>
    </citation>
    <scope>NUCLEOTIDE SEQUENCE</scope>
    <source>
        <strain evidence="1">Duluth1</strain>
        <tissue evidence="1">Whole animal</tissue>
    </source>
</reference>